<dbReference type="AlphaFoldDB" id="A0AAE3YE72"/>
<dbReference type="GO" id="GO:0055085">
    <property type="term" value="P:transmembrane transport"/>
    <property type="evidence" value="ECO:0007669"/>
    <property type="project" value="InterPro"/>
</dbReference>
<evidence type="ECO:0000313" key="8">
    <source>
        <dbReference type="EMBL" id="MDR6891570.1"/>
    </source>
</evidence>
<proteinExistence type="inferred from homology"/>
<comment type="subcellular location">
    <subcellularLocation>
        <location evidence="6">Cell membrane</location>
        <topology evidence="6">Multi-pass membrane protein</topology>
    </subcellularLocation>
    <subcellularLocation>
        <location evidence="1">Membrane</location>
        <topology evidence="1">Multi-pass membrane protein</topology>
    </subcellularLocation>
</comment>
<dbReference type="InterPro" id="IPR000515">
    <property type="entry name" value="MetI-like"/>
</dbReference>
<dbReference type="Proteomes" id="UP001247307">
    <property type="component" value="Unassembled WGS sequence"/>
</dbReference>
<dbReference type="GO" id="GO:0005886">
    <property type="term" value="C:plasma membrane"/>
    <property type="evidence" value="ECO:0007669"/>
    <property type="project" value="UniProtKB-SubCell"/>
</dbReference>
<dbReference type="PANTHER" id="PTHR30177:SF33">
    <property type="entry name" value="POSSIBLE OSMOPROTECTANT (GLYCINE BETAINE_CARNITINE_CHOLINE_L-PROLINE) TRANSPORT INTEGRAL MEMBRANE PROTEIN ABC TRANSPORTER PROZ"/>
    <property type="match status" value="1"/>
</dbReference>
<dbReference type="Gene3D" id="1.10.3720.10">
    <property type="entry name" value="MetI-like"/>
    <property type="match status" value="1"/>
</dbReference>
<accession>A0AAE3YE72</accession>
<feature type="transmembrane region" description="Helical" evidence="6">
    <location>
        <begin position="73"/>
        <end position="100"/>
    </location>
</feature>
<evidence type="ECO:0000313" key="9">
    <source>
        <dbReference type="Proteomes" id="UP001247307"/>
    </source>
</evidence>
<dbReference type="RefSeq" id="WP_309849507.1">
    <property type="nucleotide sequence ID" value="NZ_BAAAIU010000022.1"/>
</dbReference>
<feature type="transmembrane region" description="Helical" evidence="6">
    <location>
        <begin position="202"/>
        <end position="226"/>
    </location>
</feature>
<evidence type="ECO:0000256" key="3">
    <source>
        <dbReference type="ARBA" id="ARBA00022692"/>
    </source>
</evidence>
<dbReference type="InterPro" id="IPR051204">
    <property type="entry name" value="ABC_transp_perm/SBD"/>
</dbReference>
<feature type="transmembrane region" description="Helical" evidence="6">
    <location>
        <begin position="46"/>
        <end position="66"/>
    </location>
</feature>
<name>A0AAE3YE72_9MICC</name>
<keyword evidence="9" id="KW-1185">Reference proteome</keyword>
<feature type="domain" description="ABC transmembrane type-1" evidence="7">
    <location>
        <begin position="40"/>
        <end position="219"/>
    </location>
</feature>
<protein>
    <submittedName>
        <fullName evidence="8">Osmoprotectant transport system permease protein</fullName>
    </submittedName>
</protein>
<comment type="caution">
    <text evidence="8">The sequence shown here is derived from an EMBL/GenBank/DDBJ whole genome shotgun (WGS) entry which is preliminary data.</text>
</comment>
<feature type="transmembrane region" description="Helical" evidence="6">
    <location>
        <begin position="166"/>
        <end position="190"/>
    </location>
</feature>
<evidence type="ECO:0000256" key="6">
    <source>
        <dbReference type="RuleBase" id="RU363032"/>
    </source>
</evidence>
<organism evidence="8 9">
    <name type="scientific">Falsarthrobacter nasiphocae</name>
    <dbReference type="NCBI Taxonomy" id="189863"/>
    <lineage>
        <taxon>Bacteria</taxon>
        <taxon>Bacillati</taxon>
        <taxon>Actinomycetota</taxon>
        <taxon>Actinomycetes</taxon>
        <taxon>Micrococcales</taxon>
        <taxon>Micrococcaceae</taxon>
        <taxon>Falsarthrobacter</taxon>
    </lineage>
</organism>
<gene>
    <name evidence="8" type="ORF">J2S35_000510</name>
</gene>
<feature type="transmembrane region" description="Helical" evidence="6">
    <location>
        <begin position="106"/>
        <end position="128"/>
    </location>
</feature>
<dbReference type="GO" id="GO:0031460">
    <property type="term" value="P:glycine betaine transport"/>
    <property type="evidence" value="ECO:0007669"/>
    <property type="project" value="TreeGrafter"/>
</dbReference>
<keyword evidence="3 6" id="KW-0812">Transmembrane</keyword>
<dbReference type="PROSITE" id="PS50928">
    <property type="entry name" value="ABC_TM1"/>
    <property type="match status" value="1"/>
</dbReference>
<sequence length="236" mass="23856">MTELLHLAAPLAAESIGGLVKAFLADPLTWRGEAGIPNRLLEHIGYSLAALAIAAGIALPIGLAVGHTGRGRFVVVALSGMLRAVPTLGVLTLLALLAGLGLVPAYAALVILAVPPILAATATGVAGVEPLTVDAARAQGMTGSQVLWGVEVPLAAPVIGAGLRSALLQIVATVPIIAILPLGGLGRFVIDGLQQNDYAQVVVGAVVVALLALVLDLAAAGILKLIERRIRPVRQP</sequence>
<evidence type="ECO:0000256" key="4">
    <source>
        <dbReference type="ARBA" id="ARBA00022989"/>
    </source>
</evidence>
<keyword evidence="5 6" id="KW-0472">Membrane</keyword>
<keyword evidence="4 6" id="KW-1133">Transmembrane helix</keyword>
<dbReference type="Pfam" id="PF00528">
    <property type="entry name" value="BPD_transp_1"/>
    <property type="match status" value="1"/>
</dbReference>
<keyword evidence="2 6" id="KW-0813">Transport</keyword>
<reference evidence="8" key="1">
    <citation type="submission" date="2023-07" db="EMBL/GenBank/DDBJ databases">
        <title>Sequencing the genomes of 1000 actinobacteria strains.</title>
        <authorList>
            <person name="Klenk H.-P."/>
        </authorList>
    </citation>
    <scope>NUCLEOTIDE SEQUENCE</scope>
    <source>
        <strain evidence="8">DSM 13988</strain>
    </source>
</reference>
<dbReference type="EMBL" id="JAVDUI010000001">
    <property type="protein sequence ID" value="MDR6891570.1"/>
    <property type="molecule type" value="Genomic_DNA"/>
</dbReference>
<evidence type="ECO:0000256" key="5">
    <source>
        <dbReference type="ARBA" id="ARBA00023136"/>
    </source>
</evidence>
<evidence type="ECO:0000256" key="1">
    <source>
        <dbReference type="ARBA" id="ARBA00004141"/>
    </source>
</evidence>
<comment type="similarity">
    <text evidence="6">Belongs to the binding-protein-dependent transport system permease family.</text>
</comment>
<evidence type="ECO:0000256" key="2">
    <source>
        <dbReference type="ARBA" id="ARBA00022448"/>
    </source>
</evidence>
<dbReference type="SUPFAM" id="SSF161098">
    <property type="entry name" value="MetI-like"/>
    <property type="match status" value="1"/>
</dbReference>
<evidence type="ECO:0000259" key="7">
    <source>
        <dbReference type="PROSITE" id="PS50928"/>
    </source>
</evidence>
<dbReference type="PANTHER" id="PTHR30177">
    <property type="entry name" value="GLYCINE BETAINE/L-PROLINE TRANSPORT SYSTEM PERMEASE PROTEIN PROW"/>
    <property type="match status" value="1"/>
</dbReference>
<dbReference type="InterPro" id="IPR035906">
    <property type="entry name" value="MetI-like_sf"/>
</dbReference>